<proteinExistence type="predicted"/>
<accession>A0A1H3DYH0</accession>
<dbReference type="EMBL" id="FNOB01000026">
    <property type="protein sequence ID" value="SDX71495.1"/>
    <property type="molecule type" value="Genomic_DNA"/>
</dbReference>
<keyword evidence="2" id="KW-1185">Reference proteome</keyword>
<evidence type="ECO:0000313" key="2">
    <source>
        <dbReference type="Proteomes" id="UP000199541"/>
    </source>
</evidence>
<dbReference type="Proteomes" id="UP000199541">
    <property type="component" value="Unassembled WGS sequence"/>
</dbReference>
<organism evidence="1 2">
    <name type="scientific">Allgaiera indica</name>
    <dbReference type="NCBI Taxonomy" id="765699"/>
    <lineage>
        <taxon>Bacteria</taxon>
        <taxon>Pseudomonadati</taxon>
        <taxon>Pseudomonadota</taxon>
        <taxon>Alphaproteobacteria</taxon>
        <taxon>Rhodobacterales</taxon>
        <taxon>Paracoccaceae</taxon>
        <taxon>Allgaiera</taxon>
    </lineage>
</organism>
<dbReference type="RefSeq" id="WP_035838794.1">
    <property type="nucleotide sequence ID" value="NZ_BNAB01000024.1"/>
</dbReference>
<sequence length="60" mass="6566">MMRRLNPRALRQLPGSAARDFMHRMRVGAVIAVLIVVGHAAMTEFVSDHRTPPITSGDGP</sequence>
<protein>
    <submittedName>
        <fullName evidence="1">Uncharacterized protein</fullName>
    </submittedName>
</protein>
<evidence type="ECO:0000313" key="1">
    <source>
        <dbReference type="EMBL" id="SDX71495.1"/>
    </source>
</evidence>
<comment type="caution">
    <text evidence="1">The sequence shown here is derived from an EMBL/GenBank/DDBJ whole genome shotgun (WGS) entry which is preliminary data.</text>
</comment>
<gene>
    <name evidence="1" type="ORF">SAMN05444006_1266</name>
</gene>
<reference evidence="1 2" key="1">
    <citation type="submission" date="2016-10" db="EMBL/GenBank/DDBJ databases">
        <authorList>
            <person name="Varghese N."/>
            <person name="Submissions S."/>
        </authorList>
    </citation>
    <scope>NUCLEOTIDE SEQUENCE [LARGE SCALE GENOMIC DNA]</scope>
    <source>
        <strain evidence="1 2">DSM 24802</strain>
    </source>
</reference>
<name>A0A1H3DYH0_9RHOB</name>